<sequence>MRTCVHTHGHTHRHTRTHPELGEPAAAVGGGLSVGMVPPYPSLGTGRFSRELPRHLALFWPLPGWALETGSAAGESQFPALSISWPCNGENRGVTGSSVCRGHQVGSRPLHSCPPGASACGLLGDAALQMQSVKMERSPTGVGRLGPGPYEVTSTDAPRRQPRARDAAASHANKDVRLEEAGPASPRASGGRAATASIRGLPASGSAEGSGPLFSMAWFVLIC</sequence>
<keyword evidence="3" id="KW-1185">Reference proteome</keyword>
<feature type="region of interest" description="Disordered" evidence="1">
    <location>
        <begin position="136"/>
        <end position="193"/>
    </location>
</feature>
<evidence type="ECO:0000313" key="3">
    <source>
        <dbReference type="Proteomes" id="UP000593571"/>
    </source>
</evidence>
<dbReference type="Proteomes" id="UP000593571">
    <property type="component" value="Unassembled WGS sequence"/>
</dbReference>
<reference evidence="2 3" key="1">
    <citation type="journal article" date="2020" name="Nature">
        <title>Six reference-quality genomes reveal evolution of bat adaptations.</title>
        <authorList>
            <person name="Jebb D."/>
            <person name="Huang Z."/>
            <person name="Pippel M."/>
            <person name="Hughes G.M."/>
            <person name="Lavrichenko K."/>
            <person name="Devanna P."/>
            <person name="Winkler S."/>
            <person name="Jermiin L.S."/>
            <person name="Skirmuntt E.C."/>
            <person name="Katzourakis A."/>
            <person name="Burkitt-Gray L."/>
            <person name="Ray D.A."/>
            <person name="Sullivan K.A.M."/>
            <person name="Roscito J.G."/>
            <person name="Kirilenko B.M."/>
            <person name="Davalos L.M."/>
            <person name="Corthals A.P."/>
            <person name="Power M.L."/>
            <person name="Jones G."/>
            <person name="Ransome R.D."/>
            <person name="Dechmann D.K.N."/>
            <person name="Locatelli A.G."/>
            <person name="Puechmaille S.J."/>
            <person name="Fedrigo O."/>
            <person name="Jarvis E.D."/>
            <person name="Hiller M."/>
            <person name="Vernes S.C."/>
            <person name="Myers E.W."/>
            <person name="Teeling E.C."/>
        </authorList>
    </citation>
    <scope>NUCLEOTIDE SEQUENCE [LARGE SCALE GENOMIC DNA]</scope>
    <source>
        <strain evidence="2">MRouAeg1</strain>
        <tissue evidence="2">Muscle</tissue>
    </source>
</reference>
<evidence type="ECO:0000256" key="1">
    <source>
        <dbReference type="SAM" id="MobiDB-lite"/>
    </source>
</evidence>
<gene>
    <name evidence="2" type="ORF">HJG63_010079</name>
</gene>
<name>A0A7J8JHW5_ROUAE</name>
<dbReference type="EMBL" id="JACASE010000002">
    <property type="protein sequence ID" value="KAF6495672.1"/>
    <property type="molecule type" value="Genomic_DNA"/>
</dbReference>
<comment type="caution">
    <text evidence="2">The sequence shown here is derived from an EMBL/GenBank/DDBJ whole genome shotgun (WGS) entry which is preliminary data.</text>
</comment>
<organism evidence="2 3">
    <name type="scientific">Rousettus aegyptiacus</name>
    <name type="common">Egyptian fruit bat</name>
    <name type="synonym">Pteropus aegyptiacus</name>
    <dbReference type="NCBI Taxonomy" id="9407"/>
    <lineage>
        <taxon>Eukaryota</taxon>
        <taxon>Metazoa</taxon>
        <taxon>Chordata</taxon>
        <taxon>Craniata</taxon>
        <taxon>Vertebrata</taxon>
        <taxon>Euteleostomi</taxon>
        <taxon>Mammalia</taxon>
        <taxon>Eutheria</taxon>
        <taxon>Laurasiatheria</taxon>
        <taxon>Chiroptera</taxon>
        <taxon>Yinpterochiroptera</taxon>
        <taxon>Pteropodoidea</taxon>
        <taxon>Pteropodidae</taxon>
        <taxon>Rousettinae</taxon>
        <taxon>Rousettus</taxon>
    </lineage>
</organism>
<feature type="region of interest" description="Disordered" evidence="1">
    <location>
        <begin position="1"/>
        <end position="23"/>
    </location>
</feature>
<protein>
    <submittedName>
        <fullName evidence="2">Uncharacterized protein</fullName>
    </submittedName>
</protein>
<proteinExistence type="predicted"/>
<evidence type="ECO:0000313" key="2">
    <source>
        <dbReference type="EMBL" id="KAF6495672.1"/>
    </source>
</evidence>
<feature type="compositionally biased region" description="Basic residues" evidence="1">
    <location>
        <begin position="1"/>
        <end position="16"/>
    </location>
</feature>
<accession>A0A7J8JHW5</accession>
<dbReference type="AlphaFoldDB" id="A0A7J8JHW5"/>
<feature type="compositionally biased region" description="Basic and acidic residues" evidence="1">
    <location>
        <begin position="157"/>
        <end position="180"/>
    </location>
</feature>